<reference evidence="2 3" key="1">
    <citation type="submission" date="2020-09" db="EMBL/GenBank/DDBJ databases">
        <title>Roseomonas.</title>
        <authorList>
            <person name="Zhu W."/>
        </authorList>
    </citation>
    <scope>NUCLEOTIDE SEQUENCE [LARGE SCALE GENOMIC DNA]</scope>
    <source>
        <strain evidence="2 3">573</strain>
    </source>
</reference>
<keyword evidence="3" id="KW-1185">Reference proteome</keyword>
<keyword evidence="1" id="KW-1133">Transmembrane helix</keyword>
<sequence>MTELDALRRLIAEDAVQLGVHIRKMNTPGSPVYRQGENVWPLSALLVASLLGIWLIHFYVGAAILLVGTVAWAMKVQPRIKAGVFERSAALALENEANFDALWAKDALTLYAKFPDGTERAAARKHDWRAFVREFPGSGFPESGSPVSPGAGVSKAET</sequence>
<keyword evidence="1" id="KW-0812">Transmembrane</keyword>
<proteinExistence type="predicted"/>
<evidence type="ECO:0000313" key="3">
    <source>
        <dbReference type="Proteomes" id="UP001518989"/>
    </source>
</evidence>
<evidence type="ECO:0000256" key="1">
    <source>
        <dbReference type="SAM" id="Phobius"/>
    </source>
</evidence>
<accession>A0ABS3KR01</accession>
<organism evidence="2 3">
    <name type="scientific">Roseomonas haemaphysalidis</name>
    <dbReference type="NCBI Taxonomy" id="2768162"/>
    <lineage>
        <taxon>Bacteria</taxon>
        <taxon>Pseudomonadati</taxon>
        <taxon>Pseudomonadota</taxon>
        <taxon>Alphaproteobacteria</taxon>
        <taxon>Acetobacterales</taxon>
        <taxon>Roseomonadaceae</taxon>
        <taxon>Roseomonas</taxon>
    </lineage>
</organism>
<gene>
    <name evidence="2" type="ORF">IAI61_12600</name>
</gene>
<feature type="transmembrane region" description="Helical" evidence="1">
    <location>
        <begin position="39"/>
        <end position="72"/>
    </location>
</feature>
<evidence type="ECO:0000313" key="2">
    <source>
        <dbReference type="EMBL" id="MBO1079872.1"/>
    </source>
</evidence>
<keyword evidence="1" id="KW-0472">Membrane</keyword>
<dbReference type="RefSeq" id="WP_207417645.1">
    <property type="nucleotide sequence ID" value="NZ_CP061177.1"/>
</dbReference>
<dbReference type="Proteomes" id="UP001518989">
    <property type="component" value="Unassembled WGS sequence"/>
</dbReference>
<dbReference type="EMBL" id="JACTNG010000006">
    <property type="protein sequence ID" value="MBO1079872.1"/>
    <property type="molecule type" value="Genomic_DNA"/>
</dbReference>
<name>A0ABS3KR01_9PROT</name>
<comment type="caution">
    <text evidence="2">The sequence shown here is derived from an EMBL/GenBank/DDBJ whole genome shotgun (WGS) entry which is preliminary data.</text>
</comment>
<protein>
    <submittedName>
        <fullName evidence="2">Uncharacterized protein</fullName>
    </submittedName>
</protein>